<reference evidence="1 2" key="1">
    <citation type="submission" date="2016-08" db="EMBL/GenBank/DDBJ databases">
        <title>A Parts List for Fungal Cellulosomes Revealed by Comparative Genomics.</title>
        <authorList>
            <consortium name="DOE Joint Genome Institute"/>
            <person name="Haitjema C.H."/>
            <person name="Gilmore S.P."/>
            <person name="Henske J.K."/>
            <person name="Solomon K.V."/>
            <person name="De Groot R."/>
            <person name="Kuo A."/>
            <person name="Mondo S.J."/>
            <person name="Salamov A.A."/>
            <person name="Labutti K."/>
            <person name="Zhao Z."/>
            <person name="Chiniquy J."/>
            <person name="Barry K."/>
            <person name="Brewer H.M."/>
            <person name="Purvine S.O."/>
            <person name="Wright A.T."/>
            <person name="Boxma B."/>
            <person name="Van Alen T."/>
            <person name="Hackstein J.H."/>
            <person name="Baker S.E."/>
            <person name="Grigoriev I.V."/>
            <person name="O'Malley M.A."/>
        </authorList>
    </citation>
    <scope>NUCLEOTIDE SEQUENCE [LARGE SCALE GENOMIC DNA]</scope>
    <source>
        <strain evidence="1 2">S4</strain>
    </source>
</reference>
<dbReference type="Pfam" id="PF08757">
    <property type="entry name" value="CotH"/>
    <property type="match status" value="1"/>
</dbReference>
<comment type="caution">
    <text evidence="1">The sequence shown here is derived from an EMBL/GenBank/DDBJ whole genome shotgun (WGS) entry which is preliminary data.</text>
</comment>
<protein>
    <recommendedName>
        <fullName evidence="3">Coth-domain-containing protein</fullName>
    </recommendedName>
</protein>
<gene>
    <name evidence="1" type="ORF">BCR32DRAFT_227827</name>
</gene>
<evidence type="ECO:0000313" key="2">
    <source>
        <dbReference type="Proteomes" id="UP000193944"/>
    </source>
</evidence>
<dbReference type="InterPro" id="IPR014867">
    <property type="entry name" value="Spore_coat_CotH_CotH2/3/7"/>
</dbReference>
<accession>A0A1Y1XQU2</accession>
<dbReference type="OrthoDB" id="10267127at2759"/>
<dbReference type="STRING" id="1754192.A0A1Y1XQU2"/>
<proteinExistence type="predicted"/>
<sequence>MSFNGYINNIVELVINYYQYKDQLLNSNIEYENSNDNKIIELYDDGKIRNATLIVSLNGETHSFEKVTFSFGGYSSLYYGKPGFNIKIRKRKNLYGRSQFKLRSDYRDATFLRSKLVCDMHNRLGLPSISANYVQLYVNNEDLGLYVLMDAYKLSWAELQYDDEKTETLYQCKDYNNDLTVDNSYQGCINENKDVIDESEWYDFLTKLSQATDVKDIEDIFDVDQFLYEMAFEYLLGSWDHFLNYGHNFYVYRPKNQKKFQIMLYDFDAEFGQDIDSAVLYSIFEDIPNFMDGFYPQYPFYRFKEWAVTSHLINILILKDTTRFNKCLKTIVEKVFNPATLFPHIDKLKKLIKPYVEKGKIPDNNGKYIGIYNDAAPIYSLKEWDANSEFTTIETASGYRAYGIKYWILAKYGYVCKIYDIKCDSSYINGNYQYSVDKSVESDENYSILNKSVQKNNNSTIEFSLDPNLNLDQEENTDNNSNSSSTIIHTTLKFLISIYILLFVLF</sequence>
<dbReference type="AlphaFoldDB" id="A0A1Y1XQU2"/>
<organism evidence="1 2">
    <name type="scientific">Anaeromyces robustus</name>
    <dbReference type="NCBI Taxonomy" id="1754192"/>
    <lineage>
        <taxon>Eukaryota</taxon>
        <taxon>Fungi</taxon>
        <taxon>Fungi incertae sedis</taxon>
        <taxon>Chytridiomycota</taxon>
        <taxon>Chytridiomycota incertae sedis</taxon>
        <taxon>Neocallimastigomycetes</taxon>
        <taxon>Neocallimastigales</taxon>
        <taxon>Neocallimastigaceae</taxon>
        <taxon>Anaeromyces</taxon>
    </lineage>
</organism>
<dbReference type="Proteomes" id="UP000193944">
    <property type="component" value="Unassembled WGS sequence"/>
</dbReference>
<keyword evidence="2" id="KW-1185">Reference proteome</keyword>
<reference evidence="1 2" key="2">
    <citation type="submission" date="2016-08" db="EMBL/GenBank/DDBJ databases">
        <title>Pervasive Adenine N6-methylation of Active Genes in Fungi.</title>
        <authorList>
            <consortium name="DOE Joint Genome Institute"/>
            <person name="Mondo S.J."/>
            <person name="Dannebaum R.O."/>
            <person name="Kuo R.C."/>
            <person name="Labutti K."/>
            <person name="Haridas S."/>
            <person name="Kuo A."/>
            <person name="Salamov A."/>
            <person name="Ahrendt S.R."/>
            <person name="Lipzen A."/>
            <person name="Sullivan W."/>
            <person name="Andreopoulos W.B."/>
            <person name="Clum A."/>
            <person name="Lindquist E."/>
            <person name="Daum C."/>
            <person name="Ramamoorthy G.K."/>
            <person name="Gryganskyi A."/>
            <person name="Culley D."/>
            <person name="Magnuson J.K."/>
            <person name="James T.Y."/>
            <person name="O'Malley M.A."/>
            <person name="Stajich J.E."/>
            <person name="Spatafora J.W."/>
            <person name="Visel A."/>
            <person name="Grigoriev I.V."/>
        </authorList>
    </citation>
    <scope>NUCLEOTIDE SEQUENCE [LARGE SCALE GENOMIC DNA]</scope>
    <source>
        <strain evidence="1 2">S4</strain>
    </source>
</reference>
<name>A0A1Y1XQU2_9FUNG</name>
<dbReference type="PANTHER" id="PTHR40050">
    <property type="entry name" value="INNER SPORE COAT PROTEIN H"/>
    <property type="match status" value="1"/>
</dbReference>
<dbReference type="PANTHER" id="PTHR40050:SF1">
    <property type="entry name" value="INNER SPORE COAT PROTEIN H"/>
    <property type="match status" value="1"/>
</dbReference>
<evidence type="ECO:0008006" key="3">
    <source>
        <dbReference type="Google" id="ProtNLM"/>
    </source>
</evidence>
<dbReference type="EMBL" id="MCFG01000006">
    <property type="protein sequence ID" value="ORX87684.1"/>
    <property type="molecule type" value="Genomic_DNA"/>
</dbReference>
<evidence type="ECO:0000313" key="1">
    <source>
        <dbReference type="EMBL" id="ORX87684.1"/>
    </source>
</evidence>